<dbReference type="Pfam" id="PF00903">
    <property type="entry name" value="Glyoxalase"/>
    <property type="match status" value="1"/>
</dbReference>
<dbReference type="Gene3D" id="3.10.180.10">
    <property type="entry name" value="2,3-Dihydroxybiphenyl 1,2-Dioxygenase, domain 1"/>
    <property type="match status" value="1"/>
</dbReference>
<dbReference type="RefSeq" id="WP_209846347.1">
    <property type="nucleotide sequence ID" value="NZ_CBCRVE010000002.1"/>
</dbReference>
<dbReference type="Proteomes" id="UP001519273">
    <property type="component" value="Unassembled WGS sequence"/>
</dbReference>
<feature type="domain" description="Glyoxalase/fosfomycin resistance/dioxygenase" evidence="1">
    <location>
        <begin position="21"/>
        <end position="126"/>
    </location>
</feature>
<evidence type="ECO:0000259" key="1">
    <source>
        <dbReference type="Pfam" id="PF00903"/>
    </source>
</evidence>
<dbReference type="EMBL" id="JAGGKP010000001">
    <property type="protein sequence ID" value="MBP1936293.1"/>
    <property type="molecule type" value="Genomic_DNA"/>
</dbReference>
<keyword evidence="3" id="KW-1185">Reference proteome</keyword>
<dbReference type="PANTHER" id="PTHR36503">
    <property type="entry name" value="BLR2520 PROTEIN"/>
    <property type="match status" value="1"/>
</dbReference>
<organism evidence="2 3">
    <name type="scientific">Paenibacillus sediminis</name>
    <dbReference type="NCBI Taxonomy" id="664909"/>
    <lineage>
        <taxon>Bacteria</taxon>
        <taxon>Bacillati</taxon>
        <taxon>Bacillota</taxon>
        <taxon>Bacilli</taxon>
        <taxon>Bacillales</taxon>
        <taxon>Paenibacillaceae</taxon>
        <taxon>Paenibacillus</taxon>
    </lineage>
</organism>
<name>A0ABS4H196_9BACL</name>
<dbReference type="PANTHER" id="PTHR36503:SF1">
    <property type="entry name" value="BLR2520 PROTEIN"/>
    <property type="match status" value="1"/>
</dbReference>
<dbReference type="SUPFAM" id="SSF54593">
    <property type="entry name" value="Glyoxalase/Bleomycin resistance protein/Dihydroxybiphenyl dioxygenase"/>
    <property type="match status" value="1"/>
</dbReference>
<dbReference type="InterPro" id="IPR029068">
    <property type="entry name" value="Glyas_Bleomycin-R_OHBP_Dase"/>
</dbReference>
<protein>
    <submittedName>
        <fullName evidence="2">Glyoxalase superfamily protein PhnB</fullName>
    </submittedName>
</protein>
<dbReference type="InterPro" id="IPR004360">
    <property type="entry name" value="Glyas_Fos-R_dOase_dom"/>
</dbReference>
<reference evidence="2 3" key="1">
    <citation type="submission" date="2021-03" db="EMBL/GenBank/DDBJ databases">
        <title>Genomic Encyclopedia of Type Strains, Phase IV (KMG-IV): sequencing the most valuable type-strain genomes for metagenomic binning, comparative biology and taxonomic classification.</title>
        <authorList>
            <person name="Goeker M."/>
        </authorList>
    </citation>
    <scope>NUCLEOTIDE SEQUENCE [LARGE SCALE GENOMIC DNA]</scope>
    <source>
        <strain evidence="2 3">DSM 23491</strain>
    </source>
</reference>
<comment type="caution">
    <text evidence="2">The sequence shown here is derived from an EMBL/GenBank/DDBJ whole genome shotgun (WGS) entry which is preliminary data.</text>
</comment>
<accession>A0ABS4H196</accession>
<sequence length="145" mass="16384">MILQRVSLITIGAWNLPLLRSFYKGLGWTETDWSSDNYSVFKTAGGMLSIWSIEEMTKGIDLPKPSSPNYFRGVTLSINTDYPVQVDEIIKLAREAGARIIHEPNNAFWGGRSAGFLDPENNYWEVAFNPNSKFDERGTMIEMNG</sequence>
<gene>
    <name evidence="2" type="ORF">J2Z20_001154</name>
</gene>
<evidence type="ECO:0000313" key="2">
    <source>
        <dbReference type="EMBL" id="MBP1936293.1"/>
    </source>
</evidence>
<proteinExistence type="predicted"/>
<evidence type="ECO:0000313" key="3">
    <source>
        <dbReference type="Proteomes" id="UP001519273"/>
    </source>
</evidence>